<dbReference type="AlphaFoldDB" id="A0A9P7VC97"/>
<dbReference type="RefSeq" id="XP_043050784.1">
    <property type="nucleotide sequence ID" value="XM_043194460.1"/>
</dbReference>
<feature type="region of interest" description="Disordered" evidence="1">
    <location>
        <begin position="89"/>
        <end position="118"/>
    </location>
</feature>
<dbReference type="Gene3D" id="3.90.70.80">
    <property type="match status" value="1"/>
</dbReference>
<sequence>MDELLAKHKKENRDLIATTTGLKKQATKKTRKSVLQKCEEMEKSLLKRQQKEIRELENPDESSETTSAAIEEDEELTPEMLLQQMEATTISQVTPEEKSSDQRKPKRNRQKERLAKRKEQLEQIREEAIKEAEGMIDYRAIEIESMAKILAINNLKLHEIKPDGHCLFASIQDQLQLRHQLLTTVDELRKMSGTYILDNRNDFIPFMFNEKTSTLDDLDEYVERLTTTPMWGSDVEILAIARIYDCPISIFSAGLSTIKMNEDGQKPELKLGYYKHSYGLGEHYNSLRDINA</sequence>
<dbReference type="OrthoDB" id="415023at2759"/>
<feature type="region of interest" description="Disordered" evidence="1">
    <location>
        <begin position="16"/>
        <end position="72"/>
    </location>
</feature>
<proteinExistence type="predicted"/>
<comment type="caution">
    <text evidence="3">The sequence shown here is derived from an EMBL/GenBank/DDBJ whole genome shotgun (WGS) entry which is preliminary data.</text>
</comment>
<keyword evidence="4" id="KW-1185">Reference proteome</keyword>
<dbReference type="SUPFAM" id="SSF54001">
    <property type="entry name" value="Cysteine proteinases"/>
    <property type="match status" value="1"/>
</dbReference>
<feature type="domain" description="OTU" evidence="2">
    <location>
        <begin position="155"/>
        <end position="290"/>
    </location>
</feature>
<evidence type="ECO:0000313" key="3">
    <source>
        <dbReference type="EMBL" id="KAG7195237.1"/>
    </source>
</evidence>
<name>A0A9P7VC97_9ASCO</name>
<evidence type="ECO:0000313" key="4">
    <source>
        <dbReference type="Proteomes" id="UP000790833"/>
    </source>
</evidence>
<dbReference type="CDD" id="cd22762">
    <property type="entry name" value="OTU_fungi_OTU2-like"/>
    <property type="match status" value="1"/>
</dbReference>
<feature type="compositionally biased region" description="Basic and acidic residues" evidence="1">
    <location>
        <begin position="37"/>
        <end position="57"/>
    </location>
</feature>
<dbReference type="InterPro" id="IPR003323">
    <property type="entry name" value="OTU_dom"/>
</dbReference>
<reference evidence="3" key="1">
    <citation type="submission" date="2021-03" db="EMBL/GenBank/DDBJ databases">
        <authorList>
            <person name="Palmer J.M."/>
        </authorList>
    </citation>
    <scope>NUCLEOTIDE SEQUENCE</scope>
    <source>
        <strain evidence="3">ARV_011</strain>
    </source>
</reference>
<evidence type="ECO:0000259" key="2">
    <source>
        <dbReference type="PROSITE" id="PS50802"/>
    </source>
</evidence>
<dbReference type="GO" id="GO:0016579">
    <property type="term" value="P:protein deubiquitination"/>
    <property type="evidence" value="ECO:0007669"/>
    <property type="project" value="TreeGrafter"/>
</dbReference>
<dbReference type="InterPro" id="IPR050704">
    <property type="entry name" value="Peptidase_C85-like"/>
</dbReference>
<dbReference type="GeneID" id="66117137"/>
<dbReference type="PANTHER" id="PTHR12419:SF10">
    <property type="entry name" value="DEUBIQUITINASE OTUD6B"/>
    <property type="match status" value="1"/>
</dbReference>
<dbReference type="EMBL" id="JAHMUF010000004">
    <property type="protein sequence ID" value="KAG7195237.1"/>
    <property type="molecule type" value="Genomic_DNA"/>
</dbReference>
<gene>
    <name evidence="3" type="ORF">KQ657_003763</name>
</gene>
<accession>A0A9P7VC97</accession>
<dbReference type="InterPro" id="IPR038765">
    <property type="entry name" value="Papain-like_cys_pep_sf"/>
</dbReference>
<feature type="compositionally biased region" description="Basic residues" evidence="1">
    <location>
        <begin position="25"/>
        <end position="34"/>
    </location>
</feature>
<protein>
    <recommendedName>
        <fullName evidence="2">OTU domain-containing protein</fullName>
    </recommendedName>
</protein>
<dbReference type="InterPro" id="IPR049771">
    <property type="entry name" value="OTU2-like_OTU"/>
</dbReference>
<evidence type="ECO:0000256" key="1">
    <source>
        <dbReference type="SAM" id="MobiDB-lite"/>
    </source>
</evidence>
<dbReference type="PROSITE" id="PS50802">
    <property type="entry name" value="OTU"/>
    <property type="match status" value="1"/>
</dbReference>
<dbReference type="PANTHER" id="PTHR12419">
    <property type="entry name" value="OTU DOMAIN CONTAINING PROTEIN"/>
    <property type="match status" value="1"/>
</dbReference>
<dbReference type="Proteomes" id="UP000790833">
    <property type="component" value="Unassembled WGS sequence"/>
</dbReference>
<organism evidence="3 4">
    <name type="scientific">Scheffersomyces spartinae</name>
    <dbReference type="NCBI Taxonomy" id="45513"/>
    <lineage>
        <taxon>Eukaryota</taxon>
        <taxon>Fungi</taxon>
        <taxon>Dikarya</taxon>
        <taxon>Ascomycota</taxon>
        <taxon>Saccharomycotina</taxon>
        <taxon>Pichiomycetes</taxon>
        <taxon>Debaryomycetaceae</taxon>
        <taxon>Scheffersomyces</taxon>
    </lineage>
</organism>
<dbReference type="GO" id="GO:0004843">
    <property type="term" value="F:cysteine-type deubiquitinase activity"/>
    <property type="evidence" value="ECO:0007669"/>
    <property type="project" value="TreeGrafter"/>
</dbReference>
<dbReference type="Pfam" id="PF02338">
    <property type="entry name" value="OTU"/>
    <property type="match status" value="1"/>
</dbReference>